<comment type="caution">
    <text evidence="5">The sequence shown here is derived from an EMBL/GenBank/DDBJ whole genome shotgun (WGS) entry which is preliminary data.</text>
</comment>
<dbReference type="GO" id="GO:0005811">
    <property type="term" value="C:lipid droplet"/>
    <property type="evidence" value="ECO:0007669"/>
    <property type="project" value="UniProtKB-SubCell"/>
</dbReference>
<dbReference type="InterPro" id="IPR004279">
    <property type="entry name" value="Perilipin"/>
</dbReference>
<keyword evidence="6" id="KW-1185">Reference proteome</keyword>
<gene>
    <name evidence="5" type="ORF">D4764_10G0008690</name>
</gene>
<accession>A0A5C6PLN5</accession>
<evidence type="ECO:0000256" key="1">
    <source>
        <dbReference type="ARBA" id="ARBA00004502"/>
    </source>
</evidence>
<keyword evidence="3" id="KW-0551">Lipid droplet</keyword>
<dbReference type="Pfam" id="PF03036">
    <property type="entry name" value="Perilipin"/>
    <property type="match status" value="1"/>
</dbReference>
<comment type="subcellular location">
    <subcellularLocation>
        <location evidence="1">Lipid droplet</location>
    </subcellularLocation>
</comment>
<dbReference type="PANTHER" id="PTHR14024:SF48">
    <property type="entry name" value="PERILIPIN 6"/>
    <property type="match status" value="1"/>
</dbReference>
<dbReference type="GO" id="GO:0005829">
    <property type="term" value="C:cytosol"/>
    <property type="evidence" value="ECO:0007669"/>
    <property type="project" value="TreeGrafter"/>
</dbReference>
<feature type="compositionally biased region" description="Basic residues" evidence="4">
    <location>
        <begin position="459"/>
        <end position="469"/>
    </location>
</feature>
<evidence type="ECO:0000256" key="2">
    <source>
        <dbReference type="ARBA" id="ARBA00006311"/>
    </source>
</evidence>
<dbReference type="PANTHER" id="PTHR14024">
    <property type="entry name" value="PERILIPIN"/>
    <property type="match status" value="1"/>
</dbReference>
<dbReference type="Proteomes" id="UP000324091">
    <property type="component" value="Chromosome 10"/>
</dbReference>
<sequence>MALTWGSSGRRITRSFLEQSELISGGGSSSAEKVRPNRRRSSGGEMSDHETSAMLRASHLPLVRSALQNMMAAYSDVKGRYPLLGLVGGVAEISVRQISQVAMRQATPLLQSLEPQIEVANSFALIGLDRLEKTFPILNQSTEEVVGHLKDSLVLTLDDVQLWLMDNVDGALDQLERLADAIRTVAQQVQDSQMGRAASSGLDDVLSRVEEATAYYLPLPPTLRREWEMKVQEYEDEDGDDEPSLWTRVRSLLLNLSLQLYHNLMKIREQLQRAAKMLGDAANAMLQYNSPLLHYLTARGTWCLPRSQIVADPQVPSRDHTPKIKPICGVGLGLVLELVNELLQRMRNLLVAMVYRVESVRETALNGIRSQAMVLAEWRPVRQIRDLPAQTQQLLRDLRELFKMLLQLVINTTPLYNMLQRPSDQEVEDFLNQDDFMSDNSSHRRSANSLFLKAMDGRPRRRRSLHFRTTRGSGAPHSPDPPNGRRSSLKDSPEVESVSSPSDSVSTQRRPSATELLLTPLKQFVSQSQKAFEYLSPNSTENAVNDIAAALH</sequence>
<dbReference type="GO" id="GO:0019915">
    <property type="term" value="P:lipid storage"/>
    <property type="evidence" value="ECO:0007669"/>
    <property type="project" value="TreeGrafter"/>
</dbReference>
<reference evidence="5 6" key="1">
    <citation type="submission" date="2019-04" db="EMBL/GenBank/DDBJ databases">
        <title>Chromosome genome assembly for Takifugu flavidus.</title>
        <authorList>
            <person name="Xiao S."/>
        </authorList>
    </citation>
    <scope>NUCLEOTIDE SEQUENCE [LARGE SCALE GENOMIC DNA]</scope>
    <source>
        <strain evidence="5">HTHZ2018</strain>
        <tissue evidence="5">Muscle</tissue>
    </source>
</reference>
<protein>
    <submittedName>
        <fullName evidence="5">Perilipin-2 Adipophilin</fullName>
    </submittedName>
</protein>
<organism evidence="5 6">
    <name type="scientific">Takifugu flavidus</name>
    <name type="common">sansaifugu</name>
    <dbReference type="NCBI Taxonomy" id="433684"/>
    <lineage>
        <taxon>Eukaryota</taxon>
        <taxon>Metazoa</taxon>
        <taxon>Chordata</taxon>
        <taxon>Craniata</taxon>
        <taxon>Vertebrata</taxon>
        <taxon>Euteleostomi</taxon>
        <taxon>Actinopterygii</taxon>
        <taxon>Neopterygii</taxon>
        <taxon>Teleostei</taxon>
        <taxon>Neoteleostei</taxon>
        <taxon>Acanthomorphata</taxon>
        <taxon>Eupercaria</taxon>
        <taxon>Tetraodontiformes</taxon>
        <taxon>Tetradontoidea</taxon>
        <taxon>Tetraodontidae</taxon>
        <taxon>Takifugu</taxon>
    </lineage>
</organism>
<evidence type="ECO:0000313" key="6">
    <source>
        <dbReference type="Proteomes" id="UP000324091"/>
    </source>
</evidence>
<evidence type="ECO:0000256" key="4">
    <source>
        <dbReference type="SAM" id="MobiDB-lite"/>
    </source>
</evidence>
<comment type="similarity">
    <text evidence="2">Belongs to the perilipin family.</text>
</comment>
<dbReference type="EMBL" id="RHFK02000002">
    <property type="protein sequence ID" value="TWW79839.1"/>
    <property type="molecule type" value="Genomic_DNA"/>
</dbReference>
<feature type="region of interest" description="Disordered" evidence="4">
    <location>
        <begin position="438"/>
        <end position="514"/>
    </location>
</feature>
<proteinExistence type="inferred from homology"/>
<feature type="region of interest" description="Disordered" evidence="4">
    <location>
        <begin position="23"/>
        <end position="51"/>
    </location>
</feature>
<name>A0A5C6PLN5_9TELE</name>
<feature type="compositionally biased region" description="Low complexity" evidence="4">
    <location>
        <begin position="495"/>
        <end position="506"/>
    </location>
</feature>
<dbReference type="AlphaFoldDB" id="A0A5C6PLN5"/>
<dbReference type="GO" id="GO:0010890">
    <property type="term" value="P:positive regulation of triglyceride storage"/>
    <property type="evidence" value="ECO:0007669"/>
    <property type="project" value="TreeGrafter"/>
</dbReference>
<evidence type="ECO:0000256" key="3">
    <source>
        <dbReference type="ARBA" id="ARBA00022677"/>
    </source>
</evidence>
<evidence type="ECO:0000313" key="5">
    <source>
        <dbReference type="EMBL" id="TWW79839.1"/>
    </source>
</evidence>